<dbReference type="EMBL" id="LN483072">
    <property type="protein sequence ID" value="CEA09877.1"/>
    <property type="molecule type" value="Genomic_DNA"/>
</dbReference>
<dbReference type="Pfam" id="PF03969">
    <property type="entry name" value="AFG1_ATPase"/>
    <property type="match status" value="1"/>
</dbReference>
<evidence type="ECO:0000313" key="4">
    <source>
        <dbReference type="EMBL" id="CEA09877.1"/>
    </source>
</evidence>
<dbReference type="PANTHER" id="PTHR12169">
    <property type="entry name" value="ATPASE N2B"/>
    <property type="match status" value="1"/>
</dbReference>
<evidence type="ECO:0000256" key="1">
    <source>
        <dbReference type="ARBA" id="ARBA00022741"/>
    </source>
</evidence>
<proteinExistence type="predicted"/>
<dbReference type="PANTHER" id="PTHR12169:SF6">
    <property type="entry name" value="AFG1-LIKE ATPASE"/>
    <property type="match status" value="1"/>
</dbReference>
<protein>
    <submittedName>
        <fullName evidence="4">AFG1-like ATPase</fullName>
    </submittedName>
</protein>
<dbReference type="SUPFAM" id="SSF52540">
    <property type="entry name" value="P-loop containing nucleoside triphosphate hydrolases"/>
    <property type="match status" value="1"/>
</dbReference>
<dbReference type="GO" id="GO:0016887">
    <property type="term" value="F:ATP hydrolysis activity"/>
    <property type="evidence" value="ECO:0007669"/>
    <property type="project" value="InterPro"/>
</dbReference>
<evidence type="ECO:0000256" key="2">
    <source>
        <dbReference type="ARBA" id="ARBA00022840"/>
    </source>
</evidence>
<name>A0A078MWN4_9MICC</name>
<dbReference type="InterPro" id="IPR005654">
    <property type="entry name" value="ATPase_AFG1-like"/>
</dbReference>
<gene>
    <name evidence="4" type="ORF">BN1051_03254</name>
</gene>
<keyword evidence="2" id="KW-0067">ATP-binding</keyword>
<reference evidence="4" key="1">
    <citation type="submission" date="2014-07" db="EMBL/GenBank/DDBJ databases">
        <authorList>
            <person name="Urmite Genomes Urmite Genomes"/>
        </authorList>
    </citation>
    <scope>NUCLEOTIDE SEQUENCE</scope>
    <source>
        <strain evidence="4">11W110_air</strain>
    </source>
</reference>
<accession>A0A078MWN4</accession>
<sequence length="350" mass="38041">MATKAQLRRTILERAGREALVLDDGQLHLLDRMLDALAPGGRGLYVWGPPGRGKSWLAAAVIEAAAEAGAGPAARRVHFHAFFRDLHAKVFAARTAAGRTAERSAFAQALDELLGEVRVLCFDEFHVGDPADGMFVTRLLEQLRARRITLLATSNYPPQDLLPDPLFHHLMEPAIRALTADLEVVALDAGTDYRTLPTVRRTGFAAGWHLPEPDAGALEAAGLARPSAAEHATLRPGTRALEAQRAGDQLWFRFEDLCLAPSAPSDYLLLAGQYRHWVLDDVPSARTDNPDGWKRFGNLVDVLYDAGCRLDLLGLPDLGDDAPGAGHPTDLARIRSRLGALRQPAEAMRA</sequence>
<organism evidence="4">
    <name type="scientific">Arthrobacter saudimassiliensis</name>
    <dbReference type="NCBI Taxonomy" id="1461584"/>
    <lineage>
        <taxon>Bacteria</taxon>
        <taxon>Bacillati</taxon>
        <taxon>Actinomycetota</taxon>
        <taxon>Actinomycetes</taxon>
        <taxon>Micrococcales</taxon>
        <taxon>Micrococcaceae</taxon>
        <taxon>Arthrobacter</taxon>
    </lineage>
</organism>
<dbReference type="GO" id="GO:0051301">
    <property type="term" value="P:cell division"/>
    <property type="evidence" value="ECO:0007669"/>
    <property type="project" value="TreeGrafter"/>
</dbReference>
<keyword evidence="1" id="KW-0547">Nucleotide-binding</keyword>
<dbReference type="NCBIfam" id="NF040713">
    <property type="entry name" value="ZapE"/>
    <property type="match status" value="1"/>
</dbReference>
<evidence type="ECO:0000259" key="3">
    <source>
        <dbReference type="SMART" id="SM00382"/>
    </source>
</evidence>
<dbReference type="GO" id="GO:0032153">
    <property type="term" value="C:cell division site"/>
    <property type="evidence" value="ECO:0007669"/>
    <property type="project" value="TreeGrafter"/>
</dbReference>
<dbReference type="PATRIC" id="fig|1461584.3.peg.3223"/>
<dbReference type="GO" id="GO:0005737">
    <property type="term" value="C:cytoplasm"/>
    <property type="evidence" value="ECO:0007669"/>
    <property type="project" value="TreeGrafter"/>
</dbReference>
<dbReference type="SMART" id="SM00382">
    <property type="entry name" value="AAA"/>
    <property type="match status" value="1"/>
</dbReference>
<feature type="domain" description="AAA+ ATPase" evidence="3">
    <location>
        <begin position="40"/>
        <end position="190"/>
    </location>
</feature>
<dbReference type="InterPro" id="IPR027417">
    <property type="entry name" value="P-loop_NTPase"/>
</dbReference>
<dbReference type="GO" id="GO:0005524">
    <property type="term" value="F:ATP binding"/>
    <property type="evidence" value="ECO:0007669"/>
    <property type="project" value="UniProtKB-KW"/>
</dbReference>
<dbReference type="AlphaFoldDB" id="A0A078MWN4"/>
<dbReference type="InterPro" id="IPR003593">
    <property type="entry name" value="AAA+_ATPase"/>
</dbReference>
<dbReference type="Gene3D" id="3.40.50.300">
    <property type="entry name" value="P-loop containing nucleotide triphosphate hydrolases"/>
    <property type="match status" value="1"/>
</dbReference>